<sequence>MIKGTKGLMLLSVLLFLSGCGFNEEEALEKSTDQLESFLNLHEERERFSDLDNDDLLAHLEEDVFPYLTESYQEEITEEVENYGFNTDAVFSKDLFFLRESEESYDNGVFWQAFSIEESNVNPELEVVNHSASIESISTITPSLVEIEMNIEDGEWKLNSVVEGEW</sequence>
<dbReference type="OrthoDB" id="2158210at2"/>
<evidence type="ECO:0000256" key="1">
    <source>
        <dbReference type="SAM" id="SignalP"/>
    </source>
</evidence>
<feature type="signal peptide" evidence="1">
    <location>
        <begin position="1"/>
        <end position="23"/>
    </location>
</feature>
<dbReference type="PROSITE" id="PS51257">
    <property type="entry name" value="PROKAR_LIPOPROTEIN"/>
    <property type="match status" value="1"/>
</dbReference>
<keyword evidence="1" id="KW-0732">Signal</keyword>
<reference evidence="2" key="1">
    <citation type="submission" date="2016-10" db="EMBL/GenBank/DDBJ databases">
        <authorList>
            <person name="de Groot N.N."/>
        </authorList>
    </citation>
    <scope>NUCLEOTIDE SEQUENCE [LARGE SCALE GENOMIC DNA]</scope>
    <source>
        <strain evidence="2">MPL-11</strain>
    </source>
</reference>
<proteinExistence type="predicted"/>
<dbReference type="EMBL" id="FNJW01000003">
    <property type="protein sequence ID" value="SDQ02665.1"/>
    <property type="molecule type" value="Genomic_DNA"/>
</dbReference>
<evidence type="ECO:0008006" key="5">
    <source>
        <dbReference type="Google" id="ProtNLM"/>
    </source>
</evidence>
<organism evidence="2 4">
    <name type="scientific">Carnobacterium viridans</name>
    <dbReference type="NCBI Taxonomy" id="174587"/>
    <lineage>
        <taxon>Bacteria</taxon>
        <taxon>Bacillati</taxon>
        <taxon>Bacillota</taxon>
        <taxon>Bacilli</taxon>
        <taxon>Lactobacillales</taxon>
        <taxon>Carnobacteriaceae</taxon>
        <taxon>Carnobacterium</taxon>
    </lineage>
</organism>
<dbReference type="EMBL" id="FNJW01000003">
    <property type="protein sequence ID" value="SDQ02558.1"/>
    <property type="molecule type" value="Genomic_DNA"/>
</dbReference>
<reference evidence="4" key="2">
    <citation type="submission" date="2016-10" db="EMBL/GenBank/DDBJ databases">
        <authorList>
            <person name="Varghese N."/>
            <person name="Submissions S."/>
        </authorList>
    </citation>
    <scope>NUCLEOTIDE SEQUENCE [LARGE SCALE GENOMIC DNA]</scope>
    <source>
        <strain evidence="4">MPL-11</strain>
    </source>
</reference>
<evidence type="ECO:0000313" key="3">
    <source>
        <dbReference type="EMBL" id="SDQ02665.1"/>
    </source>
</evidence>
<name>A0A1H0XI15_9LACT</name>
<evidence type="ECO:0000313" key="4">
    <source>
        <dbReference type="Proteomes" id="UP000199481"/>
    </source>
</evidence>
<accession>A0A1H0XI15</accession>
<gene>
    <name evidence="2" type="ORF">SAMN04487752_0069</name>
    <name evidence="3" type="ORF">SAMN04487752_0188</name>
</gene>
<dbReference type="Proteomes" id="UP000199481">
    <property type="component" value="Unassembled WGS sequence"/>
</dbReference>
<keyword evidence="4" id="KW-1185">Reference proteome</keyword>
<dbReference type="AlphaFoldDB" id="A0A1H0XI15"/>
<protein>
    <recommendedName>
        <fullName evidence="5">DUF3828 domain-containing protein</fullName>
    </recommendedName>
</protein>
<evidence type="ECO:0000313" key="2">
    <source>
        <dbReference type="EMBL" id="SDQ02558.1"/>
    </source>
</evidence>
<feature type="chain" id="PRO_5044558201" description="DUF3828 domain-containing protein" evidence="1">
    <location>
        <begin position="24"/>
        <end position="166"/>
    </location>
</feature>
<dbReference type="RefSeq" id="WP_089974319.1">
    <property type="nucleotide sequence ID" value="NZ_CP084918.1"/>
</dbReference>